<dbReference type="Gene3D" id="1.10.10.10">
    <property type="entry name" value="Winged helix-like DNA-binding domain superfamily/Winged helix DNA-binding domain"/>
    <property type="match status" value="1"/>
</dbReference>
<dbReference type="PRINTS" id="PR00598">
    <property type="entry name" value="HTHMARR"/>
</dbReference>
<dbReference type="InterPro" id="IPR036390">
    <property type="entry name" value="WH_DNA-bd_sf"/>
</dbReference>
<gene>
    <name evidence="5" type="ORF">ACFQ19_08930</name>
</gene>
<keyword evidence="2" id="KW-0238">DNA-binding</keyword>
<dbReference type="Proteomes" id="UP001597041">
    <property type="component" value="Unassembled WGS sequence"/>
</dbReference>
<dbReference type="PROSITE" id="PS50995">
    <property type="entry name" value="HTH_MARR_2"/>
    <property type="match status" value="1"/>
</dbReference>
<keyword evidence="1" id="KW-0805">Transcription regulation</keyword>
<dbReference type="SUPFAM" id="SSF46785">
    <property type="entry name" value="Winged helix' DNA-binding domain"/>
    <property type="match status" value="1"/>
</dbReference>
<keyword evidence="6" id="KW-1185">Reference proteome</keyword>
<sequence>MNQSWGYLISKIAQDMAESFTKELTHYEISSRDYGILSAIYNNENLTQKGIGFELQIDRTTMVQLIDSLESKNLLKRVSNPADRRANLIRITEKGRAILEEKWEALESCEKEVVHQMTAHQKKAIREIYDYLQKEIPENE</sequence>
<reference evidence="6" key="1">
    <citation type="journal article" date="2019" name="Int. J. Syst. Evol. Microbiol.">
        <title>The Global Catalogue of Microorganisms (GCM) 10K type strain sequencing project: providing services to taxonomists for standard genome sequencing and annotation.</title>
        <authorList>
            <consortium name="The Broad Institute Genomics Platform"/>
            <consortium name="The Broad Institute Genome Sequencing Center for Infectious Disease"/>
            <person name="Wu L."/>
            <person name="Ma J."/>
        </authorList>
    </citation>
    <scope>NUCLEOTIDE SEQUENCE [LARGE SCALE GENOMIC DNA]</scope>
    <source>
        <strain evidence="6">CCUG 56608</strain>
    </source>
</reference>
<proteinExistence type="predicted"/>
<dbReference type="InterPro" id="IPR036388">
    <property type="entry name" value="WH-like_DNA-bd_sf"/>
</dbReference>
<dbReference type="SMART" id="SM00347">
    <property type="entry name" value="HTH_MARR"/>
    <property type="match status" value="1"/>
</dbReference>
<feature type="domain" description="HTH marR-type" evidence="4">
    <location>
        <begin position="2"/>
        <end position="134"/>
    </location>
</feature>
<accession>A0ABW3NEP7</accession>
<evidence type="ECO:0000256" key="3">
    <source>
        <dbReference type="ARBA" id="ARBA00023163"/>
    </source>
</evidence>
<dbReference type="PANTHER" id="PTHR42756">
    <property type="entry name" value="TRANSCRIPTIONAL REGULATOR, MARR"/>
    <property type="match status" value="1"/>
</dbReference>
<dbReference type="InterPro" id="IPR000835">
    <property type="entry name" value="HTH_MarR-typ"/>
</dbReference>
<evidence type="ECO:0000313" key="6">
    <source>
        <dbReference type="Proteomes" id="UP001597041"/>
    </source>
</evidence>
<keyword evidence="3" id="KW-0804">Transcription</keyword>
<evidence type="ECO:0000259" key="4">
    <source>
        <dbReference type="PROSITE" id="PS50995"/>
    </source>
</evidence>
<dbReference type="PANTHER" id="PTHR42756:SF1">
    <property type="entry name" value="TRANSCRIPTIONAL REPRESSOR OF EMRAB OPERON"/>
    <property type="match status" value="1"/>
</dbReference>
<dbReference type="RefSeq" id="WP_379591731.1">
    <property type="nucleotide sequence ID" value="NZ_JBHTKK010000009.1"/>
</dbReference>
<dbReference type="Pfam" id="PF12802">
    <property type="entry name" value="MarR_2"/>
    <property type="match status" value="1"/>
</dbReference>
<protein>
    <submittedName>
        <fullName evidence="5">MarR family winged helix-turn-helix transcriptional regulator</fullName>
    </submittedName>
</protein>
<dbReference type="EMBL" id="JBHTKK010000009">
    <property type="protein sequence ID" value="MFD1066147.1"/>
    <property type="molecule type" value="Genomic_DNA"/>
</dbReference>
<comment type="caution">
    <text evidence="5">The sequence shown here is derived from an EMBL/GenBank/DDBJ whole genome shotgun (WGS) entry which is preliminary data.</text>
</comment>
<evidence type="ECO:0000256" key="1">
    <source>
        <dbReference type="ARBA" id="ARBA00023015"/>
    </source>
</evidence>
<organism evidence="5 6">
    <name type="scientific">Oceanobacillus locisalsi</name>
    <dbReference type="NCBI Taxonomy" id="546107"/>
    <lineage>
        <taxon>Bacteria</taxon>
        <taxon>Bacillati</taxon>
        <taxon>Bacillota</taxon>
        <taxon>Bacilli</taxon>
        <taxon>Bacillales</taxon>
        <taxon>Bacillaceae</taxon>
        <taxon>Oceanobacillus</taxon>
    </lineage>
</organism>
<name>A0ABW3NEP7_9BACI</name>
<evidence type="ECO:0000313" key="5">
    <source>
        <dbReference type="EMBL" id="MFD1066147.1"/>
    </source>
</evidence>
<evidence type="ECO:0000256" key="2">
    <source>
        <dbReference type="ARBA" id="ARBA00023125"/>
    </source>
</evidence>